<reference evidence="1" key="1">
    <citation type="journal article" date="2015" name="Nature">
        <title>Complex archaea that bridge the gap between prokaryotes and eukaryotes.</title>
        <authorList>
            <person name="Spang A."/>
            <person name="Saw J.H."/>
            <person name="Jorgensen S.L."/>
            <person name="Zaremba-Niedzwiedzka K."/>
            <person name="Martijn J."/>
            <person name="Lind A.E."/>
            <person name="van Eijk R."/>
            <person name="Schleper C."/>
            <person name="Guy L."/>
            <person name="Ettema T.J."/>
        </authorList>
    </citation>
    <scope>NUCLEOTIDE SEQUENCE</scope>
</reference>
<proteinExistence type="predicted"/>
<dbReference type="EMBL" id="LAZR01002821">
    <property type="protein sequence ID" value="KKN25185.1"/>
    <property type="molecule type" value="Genomic_DNA"/>
</dbReference>
<sequence length="67" mass="7726">MWIKEQYPYTHRCPGCKENILFIDEPNNIRRAGAYYGPLLYADYDDPLFNACAGIPVMDDPIVFPRG</sequence>
<comment type="caution">
    <text evidence="1">The sequence shown here is derived from an EMBL/GenBank/DDBJ whole genome shotgun (WGS) entry which is preliminary data.</text>
</comment>
<organism evidence="1">
    <name type="scientific">marine sediment metagenome</name>
    <dbReference type="NCBI Taxonomy" id="412755"/>
    <lineage>
        <taxon>unclassified sequences</taxon>
        <taxon>metagenomes</taxon>
        <taxon>ecological metagenomes</taxon>
    </lineage>
</organism>
<accession>A0A0F9P062</accession>
<gene>
    <name evidence="1" type="ORF">LCGC14_0887110</name>
</gene>
<name>A0A0F9P062_9ZZZZ</name>
<dbReference type="AlphaFoldDB" id="A0A0F9P062"/>
<evidence type="ECO:0000313" key="1">
    <source>
        <dbReference type="EMBL" id="KKN25185.1"/>
    </source>
</evidence>
<protein>
    <submittedName>
        <fullName evidence="1">Uncharacterized protein</fullName>
    </submittedName>
</protein>